<evidence type="ECO:0000256" key="2">
    <source>
        <dbReference type="ARBA" id="ARBA00022729"/>
    </source>
</evidence>
<name>A0A399J8D5_9MICC</name>
<dbReference type="InterPro" id="IPR013595">
    <property type="entry name" value="Pept_S33_TAP-like_C"/>
</dbReference>
<comment type="caution">
    <text evidence="5">The sequence shown here is derived from an EMBL/GenBank/DDBJ whole genome shotgun (WGS) entry which is preliminary data.</text>
</comment>
<accession>A0A399J8D5</accession>
<gene>
    <name evidence="5" type="ORF">DWB68_10595</name>
</gene>
<evidence type="ECO:0000256" key="1">
    <source>
        <dbReference type="ARBA" id="ARBA00010088"/>
    </source>
</evidence>
<evidence type="ECO:0000313" key="5">
    <source>
        <dbReference type="EMBL" id="RII41831.1"/>
    </source>
</evidence>
<comment type="similarity">
    <text evidence="1">Belongs to the peptidase S33 family.</text>
</comment>
<organism evidence="5 6">
    <name type="scientific">Galactobacter valiniphilus</name>
    <dbReference type="NCBI Taxonomy" id="2676122"/>
    <lineage>
        <taxon>Bacteria</taxon>
        <taxon>Bacillati</taxon>
        <taxon>Actinomycetota</taxon>
        <taxon>Actinomycetes</taxon>
        <taxon>Micrococcales</taxon>
        <taxon>Micrococcaceae</taxon>
        <taxon>Galactobacter</taxon>
    </lineage>
</organism>
<proteinExistence type="inferred from homology"/>
<feature type="domain" description="Peptidase S33 tripeptidyl aminopeptidase-like C-terminal" evidence="4">
    <location>
        <begin position="422"/>
        <end position="524"/>
    </location>
</feature>
<dbReference type="Gene3D" id="3.40.50.1820">
    <property type="entry name" value="alpha/beta hydrolase"/>
    <property type="match status" value="1"/>
</dbReference>
<evidence type="ECO:0000256" key="3">
    <source>
        <dbReference type="ARBA" id="ARBA00022801"/>
    </source>
</evidence>
<dbReference type="GO" id="GO:0016787">
    <property type="term" value="F:hydrolase activity"/>
    <property type="evidence" value="ECO:0007669"/>
    <property type="project" value="UniProtKB-KW"/>
</dbReference>
<dbReference type="AlphaFoldDB" id="A0A399J8D5"/>
<dbReference type="PANTHER" id="PTHR43248:SF29">
    <property type="entry name" value="TRIPEPTIDYL AMINOPEPTIDASE"/>
    <property type="match status" value="1"/>
</dbReference>
<evidence type="ECO:0000259" key="4">
    <source>
        <dbReference type="Pfam" id="PF08386"/>
    </source>
</evidence>
<dbReference type="Pfam" id="PF08386">
    <property type="entry name" value="Abhydrolase_4"/>
    <property type="match status" value="1"/>
</dbReference>
<keyword evidence="2" id="KW-0732">Signal</keyword>
<dbReference type="EMBL" id="QQXK01000020">
    <property type="protein sequence ID" value="RII41831.1"/>
    <property type="molecule type" value="Genomic_DNA"/>
</dbReference>
<sequence length="524" mass="54493">MTPPRSASARPSRAPRRPFRALAAGLAAVGLLLASCTLPGTSQPSASDGAGDAAATPAPAGLESYYAQKVTWEDCNGGFVCASVQAPLDYEKPDGERIKLALIRERDAVQGRQSLVINPGGPGGSGVSYLRNGGAYSFGEDVRNEYAVVGFDPRGVGESTAVKCLSGKENDQRRAAASIPADEAQVGELLQDSSAYAKACEANSPAGLLGQLGTKNAARDLDIIRNALGDAKLNYLGYSYGTKLGATFAELFPATVGRLVLDGAMDPSLDADAVGGAQAEAFERALDLFLQDCVDGGACPFPGTASEARAALTQWVHGLEASPLDLQDGRVFTAFDAVQAILLALYEPRNAPRVTQGLASAIQDGDATDLMALADLSSDRAEDGSYSNTNDAFTAINCQDYSHGDGNAASILARGKEFEKKAPFFGRYMGYDDACSQWPAAQTEAPAAIKGSADLAPILIVGTTGDPATPYAWSEALSKQLPNSRVLTWEGEGHTAYGRSNQCVAAAVDAFLVKGTLPESGARC</sequence>
<dbReference type="SUPFAM" id="SSF53474">
    <property type="entry name" value="alpha/beta-Hydrolases"/>
    <property type="match status" value="1"/>
</dbReference>
<dbReference type="InterPro" id="IPR029058">
    <property type="entry name" value="AB_hydrolase_fold"/>
</dbReference>
<dbReference type="Proteomes" id="UP000265419">
    <property type="component" value="Unassembled WGS sequence"/>
</dbReference>
<evidence type="ECO:0000313" key="6">
    <source>
        <dbReference type="Proteomes" id="UP000265419"/>
    </source>
</evidence>
<keyword evidence="3 5" id="KW-0378">Hydrolase</keyword>
<protein>
    <submittedName>
        <fullName evidence="5">Alpha/beta hydrolase</fullName>
    </submittedName>
</protein>
<keyword evidence="6" id="KW-1185">Reference proteome</keyword>
<dbReference type="RefSeq" id="WP_119425107.1">
    <property type="nucleotide sequence ID" value="NZ_QQXK01000020.1"/>
</dbReference>
<dbReference type="InterPro" id="IPR051601">
    <property type="entry name" value="Serine_prot/Carboxylest_S33"/>
</dbReference>
<dbReference type="PANTHER" id="PTHR43248">
    <property type="entry name" value="2-SUCCINYL-6-HYDROXY-2,4-CYCLOHEXADIENE-1-CARBOXYLATE SYNTHASE"/>
    <property type="match status" value="1"/>
</dbReference>
<reference evidence="5 6" key="1">
    <citation type="submission" date="2018-07" db="EMBL/GenBank/DDBJ databases">
        <title>Arthrobacter sp. nov., isolated from raw cow's milk with high bacterial count.</title>
        <authorList>
            <person name="Hahne J."/>
            <person name="Isele D."/>
            <person name="Lipski A."/>
        </authorList>
    </citation>
    <scope>NUCLEOTIDE SEQUENCE [LARGE SCALE GENOMIC DNA]</scope>
    <source>
        <strain evidence="5 6">JZ R-35</strain>
    </source>
</reference>